<comment type="function">
    <text evidence="7">Involved in the lipid remodeling steps of GPI-anchor maturation.</text>
</comment>
<evidence type="ECO:0000256" key="4">
    <source>
        <dbReference type="ARBA" id="ARBA00022729"/>
    </source>
</evidence>
<keyword evidence="7" id="KW-0256">Endoplasmic reticulum</keyword>
<evidence type="ECO:0000313" key="8">
    <source>
        <dbReference type="EMBL" id="KTB29541.1"/>
    </source>
</evidence>
<dbReference type="GO" id="GO:0006506">
    <property type="term" value="P:GPI anchor biosynthetic process"/>
    <property type="evidence" value="ECO:0007669"/>
    <property type="project" value="UniProtKB-KW"/>
</dbReference>
<feature type="transmembrane region" description="Helical" evidence="7">
    <location>
        <begin position="134"/>
        <end position="153"/>
    </location>
</feature>
<keyword evidence="2 7" id="KW-0337">GPI-anchor biosynthesis</keyword>
<keyword evidence="5 7" id="KW-1133">Transmembrane helix</keyword>
<feature type="transmembrane region" description="Helical" evidence="7">
    <location>
        <begin position="233"/>
        <end position="256"/>
    </location>
</feature>
<dbReference type="AlphaFoldDB" id="A0A0W0EZS7"/>
<keyword evidence="3 7" id="KW-0812">Transmembrane</keyword>
<dbReference type="eggNOG" id="KOG2970">
    <property type="taxonomic scope" value="Eukaryota"/>
</dbReference>
<dbReference type="InterPro" id="IPR007217">
    <property type="entry name" value="Per1-like"/>
</dbReference>
<evidence type="ECO:0000256" key="2">
    <source>
        <dbReference type="ARBA" id="ARBA00022502"/>
    </source>
</evidence>
<keyword evidence="6 7" id="KW-0472">Membrane</keyword>
<feature type="chain" id="PRO_5016484421" description="Post-GPI attachment to proteins factor 3" evidence="7">
    <location>
        <begin position="21"/>
        <end position="341"/>
    </location>
</feature>
<name>A0A0W0EZS7_MONRR</name>
<comment type="caution">
    <text evidence="8">The sequence shown here is derived from an EMBL/GenBank/DDBJ whole genome shotgun (WGS) entry which is preliminary data.</text>
</comment>
<dbReference type="GO" id="GO:0005789">
    <property type="term" value="C:endoplasmic reticulum membrane"/>
    <property type="evidence" value="ECO:0007669"/>
    <property type="project" value="UniProtKB-SubCell"/>
</dbReference>
<feature type="transmembrane region" description="Helical" evidence="7">
    <location>
        <begin position="205"/>
        <end position="227"/>
    </location>
</feature>
<evidence type="ECO:0000256" key="7">
    <source>
        <dbReference type="RuleBase" id="RU365066"/>
    </source>
</evidence>
<gene>
    <name evidence="8" type="ORF">WG66_17912</name>
</gene>
<dbReference type="Proteomes" id="UP000054988">
    <property type="component" value="Unassembled WGS sequence"/>
</dbReference>
<dbReference type="EMBL" id="LATX01002431">
    <property type="protein sequence ID" value="KTB29541.1"/>
    <property type="molecule type" value="Genomic_DNA"/>
</dbReference>
<reference evidence="8 9" key="1">
    <citation type="submission" date="2015-12" db="EMBL/GenBank/DDBJ databases">
        <title>Draft genome sequence of Moniliophthora roreri, the causal agent of frosty pod rot of cacao.</title>
        <authorList>
            <person name="Aime M.C."/>
            <person name="Diaz-Valderrama J.R."/>
            <person name="Kijpornyongpan T."/>
            <person name="Phillips-Mora W."/>
        </authorList>
    </citation>
    <scope>NUCLEOTIDE SEQUENCE [LARGE SCALE GENOMIC DNA]</scope>
    <source>
        <strain evidence="8 9">MCA 2952</strain>
    </source>
</reference>
<feature type="transmembrane region" description="Helical" evidence="7">
    <location>
        <begin position="277"/>
        <end position="299"/>
    </location>
</feature>
<feature type="signal peptide" evidence="7">
    <location>
        <begin position="1"/>
        <end position="20"/>
    </location>
</feature>
<feature type="transmembrane region" description="Helical" evidence="7">
    <location>
        <begin position="311"/>
        <end position="332"/>
    </location>
</feature>
<organism evidence="8 9">
    <name type="scientific">Moniliophthora roreri</name>
    <name type="common">Frosty pod rot fungus</name>
    <name type="synonym">Monilia roreri</name>
    <dbReference type="NCBI Taxonomy" id="221103"/>
    <lineage>
        <taxon>Eukaryota</taxon>
        <taxon>Fungi</taxon>
        <taxon>Dikarya</taxon>
        <taxon>Basidiomycota</taxon>
        <taxon>Agaricomycotina</taxon>
        <taxon>Agaricomycetes</taxon>
        <taxon>Agaricomycetidae</taxon>
        <taxon>Agaricales</taxon>
        <taxon>Marasmiineae</taxon>
        <taxon>Marasmiaceae</taxon>
        <taxon>Moniliophthora</taxon>
    </lineage>
</organism>
<evidence type="ECO:0000256" key="1">
    <source>
        <dbReference type="ARBA" id="ARBA00004127"/>
    </source>
</evidence>
<comment type="similarity">
    <text evidence="7">Belongs to the PGAP3 family.</text>
</comment>
<comment type="caution">
    <text evidence="7">Lacks conserved residue(s) required for the propagation of feature annotation.</text>
</comment>
<feature type="transmembrane region" description="Helical" evidence="7">
    <location>
        <begin position="165"/>
        <end position="184"/>
    </location>
</feature>
<dbReference type="PANTHER" id="PTHR13148:SF0">
    <property type="entry name" value="POST-GPI ATTACHMENT TO PROTEINS FACTOR 3"/>
    <property type="match status" value="1"/>
</dbReference>
<sequence>MKRVTFQLFPIFSLLTIVLGSVGDRSNRFQNCILRCNVSQCNIASPAILPLALRLTRWDCIDNCKYNCMHEITSQSIRKGEQIVQYYGKWPFYRFAGIQEPASVTFSLLNMWAHVRGLSKIRREIPDSHPLKTYFIIWSFASINTWIWSAVFHTRDTPLTEKLDYFSAAFTIVTALYFTAIRIFHLYTPPSHARLTLKNSGRKSAALTFWSLVCCVAYIAHVSYLTFLPRFDYTYNIVFNLVIGMTHNMLWLLYSLPSSLSIIRRFPNRPKTYRPSFVGNAFWLVVLTTAATALELFDFPPWFLVIDAHSLWHLCTAPIAISWYRFLVVDALDESWKDQRL</sequence>
<evidence type="ECO:0000256" key="3">
    <source>
        <dbReference type="ARBA" id="ARBA00022692"/>
    </source>
</evidence>
<keyword evidence="4 7" id="KW-0732">Signal</keyword>
<dbReference type="Pfam" id="PF04080">
    <property type="entry name" value="Per1"/>
    <property type="match status" value="1"/>
</dbReference>
<dbReference type="GO" id="GO:0016788">
    <property type="term" value="F:hydrolase activity, acting on ester bonds"/>
    <property type="evidence" value="ECO:0007669"/>
    <property type="project" value="TreeGrafter"/>
</dbReference>
<evidence type="ECO:0000256" key="6">
    <source>
        <dbReference type="ARBA" id="ARBA00023136"/>
    </source>
</evidence>
<evidence type="ECO:0000256" key="5">
    <source>
        <dbReference type="ARBA" id="ARBA00022989"/>
    </source>
</evidence>
<accession>A0A0W0EZS7</accession>
<proteinExistence type="inferred from homology"/>
<evidence type="ECO:0000313" key="9">
    <source>
        <dbReference type="Proteomes" id="UP000054988"/>
    </source>
</evidence>
<comment type="subcellular location">
    <subcellularLocation>
        <location evidence="1">Endomembrane system</location>
        <topology evidence="1">Multi-pass membrane protein</topology>
    </subcellularLocation>
    <subcellularLocation>
        <location evidence="7">Endoplasmic reticulum membrane</location>
        <topology evidence="7">Multi-pass membrane protein</topology>
    </subcellularLocation>
</comment>
<dbReference type="PANTHER" id="PTHR13148">
    <property type="entry name" value="PER1-RELATED"/>
    <property type="match status" value="1"/>
</dbReference>
<protein>
    <recommendedName>
        <fullName evidence="7">Post-GPI attachment to proteins factor 3</fullName>
    </recommendedName>
</protein>